<reference evidence="3" key="3">
    <citation type="submission" date="2015-04" db="UniProtKB">
        <authorList>
            <consortium name="EnsemblPlants"/>
        </authorList>
    </citation>
    <scope>IDENTIFICATION</scope>
    <source>
        <strain evidence="3">cv. Jemalong A17</strain>
    </source>
</reference>
<dbReference type="EnsemblPlants" id="AES91701">
    <property type="protein sequence ID" value="AES91701"/>
    <property type="gene ID" value="MTR_4g116400"/>
</dbReference>
<dbReference type="PaxDb" id="3880-AES91701"/>
<dbReference type="Proteomes" id="UP000002051">
    <property type="component" value="Chromosome 4"/>
</dbReference>
<name>G7JHS2_MEDTR</name>
<sequence length="119" mass="13662">MNSTFKMESELFYNNENTDSVNHLVPHPQDLSQIPSNVYHVHASNGPSFVAITLVLTHSNQHTSARSTFCSLGAKNKFDFVDGMILVPTHFYFSHKAQTRYNMLGTFMQYMRTIPKYLQ</sequence>
<evidence type="ECO:0000259" key="1">
    <source>
        <dbReference type="Pfam" id="PF14244"/>
    </source>
</evidence>
<evidence type="ECO:0000313" key="3">
    <source>
        <dbReference type="EnsemblPlants" id="AES91701"/>
    </source>
</evidence>
<dbReference type="HOGENOM" id="CLU_2064982_0_0_1"/>
<dbReference type="EMBL" id="CM001220">
    <property type="protein sequence ID" value="AES91701.1"/>
    <property type="molecule type" value="Genomic_DNA"/>
</dbReference>
<dbReference type="InterPro" id="IPR029472">
    <property type="entry name" value="Copia-like_N"/>
</dbReference>
<reference evidence="2 4" key="1">
    <citation type="journal article" date="2011" name="Nature">
        <title>The Medicago genome provides insight into the evolution of rhizobial symbioses.</title>
        <authorList>
            <person name="Young N.D."/>
            <person name="Debelle F."/>
            <person name="Oldroyd G.E."/>
            <person name="Geurts R."/>
            <person name="Cannon S.B."/>
            <person name="Udvardi M.K."/>
            <person name="Benedito V.A."/>
            <person name="Mayer K.F."/>
            <person name="Gouzy J."/>
            <person name="Schoof H."/>
            <person name="Van de Peer Y."/>
            <person name="Proost S."/>
            <person name="Cook D.R."/>
            <person name="Meyers B.C."/>
            <person name="Spannagl M."/>
            <person name="Cheung F."/>
            <person name="De Mita S."/>
            <person name="Krishnakumar V."/>
            <person name="Gundlach H."/>
            <person name="Zhou S."/>
            <person name="Mudge J."/>
            <person name="Bharti A.K."/>
            <person name="Murray J.D."/>
            <person name="Naoumkina M.A."/>
            <person name="Rosen B."/>
            <person name="Silverstein K.A."/>
            <person name="Tang H."/>
            <person name="Rombauts S."/>
            <person name="Zhao P.X."/>
            <person name="Zhou P."/>
            <person name="Barbe V."/>
            <person name="Bardou P."/>
            <person name="Bechner M."/>
            <person name="Bellec A."/>
            <person name="Berger A."/>
            <person name="Berges H."/>
            <person name="Bidwell S."/>
            <person name="Bisseling T."/>
            <person name="Choisne N."/>
            <person name="Couloux A."/>
            <person name="Denny R."/>
            <person name="Deshpande S."/>
            <person name="Dai X."/>
            <person name="Doyle J.J."/>
            <person name="Dudez A.M."/>
            <person name="Farmer A.D."/>
            <person name="Fouteau S."/>
            <person name="Franken C."/>
            <person name="Gibelin C."/>
            <person name="Gish J."/>
            <person name="Goldstein S."/>
            <person name="Gonzalez A.J."/>
            <person name="Green P.J."/>
            <person name="Hallab A."/>
            <person name="Hartog M."/>
            <person name="Hua A."/>
            <person name="Humphray S.J."/>
            <person name="Jeong D.H."/>
            <person name="Jing Y."/>
            <person name="Jocker A."/>
            <person name="Kenton S.M."/>
            <person name="Kim D.J."/>
            <person name="Klee K."/>
            <person name="Lai H."/>
            <person name="Lang C."/>
            <person name="Lin S."/>
            <person name="Macmil S.L."/>
            <person name="Magdelenat G."/>
            <person name="Matthews L."/>
            <person name="McCorrison J."/>
            <person name="Monaghan E.L."/>
            <person name="Mun J.H."/>
            <person name="Najar F.Z."/>
            <person name="Nicholson C."/>
            <person name="Noirot C."/>
            <person name="O'Bleness M."/>
            <person name="Paule C.R."/>
            <person name="Poulain J."/>
            <person name="Prion F."/>
            <person name="Qin B."/>
            <person name="Qu C."/>
            <person name="Retzel E.F."/>
            <person name="Riddle C."/>
            <person name="Sallet E."/>
            <person name="Samain S."/>
            <person name="Samson N."/>
            <person name="Sanders I."/>
            <person name="Saurat O."/>
            <person name="Scarpelli C."/>
            <person name="Schiex T."/>
            <person name="Segurens B."/>
            <person name="Severin A.J."/>
            <person name="Sherrier D.J."/>
            <person name="Shi R."/>
            <person name="Sims S."/>
            <person name="Singer S.R."/>
            <person name="Sinharoy S."/>
            <person name="Sterck L."/>
            <person name="Viollet A."/>
            <person name="Wang B.B."/>
            <person name="Wang K."/>
            <person name="Wang M."/>
            <person name="Wang X."/>
            <person name="Warfsmann J."/>
            <person name="Weissenbach J."/>
            <person name="White D.D."/>
            <person name="White J.D."/>
            <person name="Wiley G.B."/>
            <person name="Wincker P."/>
            <person name="Xing Y."/>
            <person name="Yang L."/>
            <person name="Yao Z."/>
            <person name="Ying F."/>
            <person name="Zhai J."/>
            <person name="Zhou L."/>
            <person name="Zuber A."/>
            <person name="Denarie J."/>
            <person name="Dixon R.A."/>
            <person name="May G.D."/>
            <person name="Schwartz D.C."/>
            <person name="Rogers J."/>
            <person name="Quetier F."/>
            <person name="Town C.D."/>
            <person name="Roe B.A."/>
        </authorList>
    </citation>
    <scope>NUCLEOTIDE SEQUENCE [LARGE SCALE GENOMIC DNA]</scope>
    <source>
        <strain evidence="2">A17</strain>
        <strain evidence="3 4">cv. Jemalong A17</strain>
    </source>
</reference>
<feature type="domain" description="Retrotransposon Copia-like N-terminal" evidence="1">
    <location>
        <begin position="42"/>
        <end position="88"/>
    </location>
</feature>
<accession>G7JHS2</accession>
<reference evidence="2 4" key="2">
    <citation type="journal article" date="2014" name="BMC Genomics">
        <title>An improved genome release (version Mt4.0) for the model legume Medicago truncatula.</title>
        <authorList>
            <person name="Tang H."/>
            <person name="Krishnakumar V."/>
            <person name="Bidwell S."/>
            <person name="Rosen B."/>
            <person name="Chan A."/>
            <person name="Zhou S."/>
            <person name="Gentzbittel L."/>
            <person name="Childs K.L."/>
            <person name="Yandell M."/>
            <person name="Gundlach H."/>
            <person name="Mayer K.F."/>
            <person name="Schwartz D.C."/>
            <person name="Town C.D."/>
        </authorList>
    </citation>
    <scope>GENOME REANNOTATION</scope>
    <source>
        <strain evidence="3 4">cv. Jemalong A17</strain>
    </source>
</reference>
<keyword evidence="4" id="KW-1185">Reference proteome</keyword>
<evidence type="ECO:0000313" key="2">
    <source>
        <dbReference type="EMBL" id="AES91701.1"/>
    </source>
</evidence>
<dbReference type="Pfam" id="PF14244">
    <property type="entry name" value="Retrotran_gag_3"/>
    <property type="match status" value="1"/>
</dbReference>
<evidence type="ECO:0000313" key="4">
    <source>
        <dbReference type="Proteomes" id="UP000002051"/>
    </source>
</evidence>
<proteinExistence type="predicted"/>
<organism evidence="2 4">
    <name type="scientific">Medicago truncatula</name>
    <name type="common">Barrel medic</name>
    <name type="synonym">Medicago tribuloides</name>
    <dbReference type="NCBI Taxonomy" id="3880"/>
    <lineage>
        <taxon>Eukaryota</taxon>
        <taxon>Viridiplantae</taxon>
        <taxon>Streptophyta</taxon>
        <taxon>Embryophyta</taxon>
        <taxon>Tracheophyta</taxon>
        <taxon>Spermatophyta</taxon>
        <taxon>Magnoliopsida</taxon>
        <taxon>eudicotyledons</taxon>
        <taxon>Gunneridae</taxon>
        <taxon>Pentapetalae</taxon>
        <taxon>rosids</taxon>
        <taxon>fabids</taxon>
        <taxon>Fabales</taxon>
        <taxon>Fabaceae</taxon>
        <taxon>Papilionoideae</taxon>
        <taxon>50 kb inversion clade</taxon>
        <taxon>NPAAA clade</taxon>
        <taxon>Hologalegina</taxon>
        <taxon>IRL clade</taxon>
        <taxon>Trifolieae</taxon>
        <taxon>Medicago</taxon>
    </lineage>
</organism>
<dbReference type="AlphaFoldDB" id="G7JHS2"/>
<protein>
    <recommendedName>
        <fullName evidence="1">Retrotransposon Copia-like N-terminal domain-containing protein</fullName>
    </recommendedName>
</protein>
<gene>
    <name evidence="2" type="ordered locus">MTR_4g116400</name>
</gene>